<dbReference type="RefSeq" id="XP_040696314.1">
    <property type="nucleotide sequence ID" value="XM_040845527.1"/>
</dbReference>
<feature type="region of interest" description="Disordered" evidence="1">
    <location>
        <begin position="1"/>
        <end position="21"/>
    </location>
</feature>
<dbReference type="VEuPathDB" id="FungiDB:ASPSYDRAFT_37311"/>
<dbReference type="GeneID" id="63761600"/>
<proteinExistence type="predicted"/>
<organism evidence="2 3">
    <name type="scientific">Aspergillus sydowii CBS 593.65</name>
    <dbReference type="NCBI Taxonomy" id="1036612"/>
    <lineage>
        <taxon>Eukaryota</taxon>
        <taxon>Fungi</taxon>
        <taxon>Dikarya</taxon>
        <taxon>Ascomycota</taxon>
        <taxon>Pezizomycotina</taxon>
        <taxon>Eurotiomycetes</taxon>
        <taxon>Eurotiomycetidae</taxon>
        <taxon>Eurotiales</taxon>
        <taxon>Aspergillaceae</taxon>
        <taxon>Aspergillus</taxon>
        <taxon>Aspergillus subgen. Nidulantes</taxon>
    </lineage>
</organism>
<protein>
    <submittedName>
        <fullName evidence="2">Uncharacterized protein</fullName>
    </submittedName>
</protein>
<gene>
    <name evidence="2" type="ORF">ASPSYDRAFT_37311</name>
</gene>
<dbReference type="AlphaFoldDB" id="A0A1L9SZA6"/>
<evidence type="ECO:0000313" key="3">
    <source>
        <dbReference type="Proteomes" id="UP000184356"/>
    </source>
</evidence>
<sequence>MDRTEEGNIGDLDEADQLPVKDPRKDANPICYICSSDFGEFDGRTKLMTGIYSAESVNPHLRNREGVLFHPRKSICRLSGVSLFSDKDLGFHTRQAPWNEDKLIIRSESNPGMHEELLVTALQHEAQHHSAPDRLTCFMMHARCWQLLRRHKAWTLSGGDVKIILKALRRKSARDWNDSLYNPIEFLALLREKGLRILYDDMGN</sequence>
<accession>A0A1L9SZA6</accession>
<dbReference type="OrthoDB" id="4381838at2759"/>
<reference evidence="3" key="1">
    <citation type="journal article" date="2017" name="Genome Biol.">
        <title>Comparative genomics reveals high biological diversity and specific adaptations in the industrially and medically important fungal genus Aspergillus.</title>
        <authorList>
            <person name="de Vries R.P."/>
            <person name="Riley R."/>
            <person name="Wiebenga A."/>
            <person name="Aguilar-Osorio G."/>
            <person name="Amillis S."/>
            <person name="Uchima C.A."/>
            <person name="Anderluh G."/>
            <person name="Asadollahi M."/>
            <person name="Askin M."/>
            <person name="Barry K."/>
            <person name="Battaglia E."/>
            <person name="Bayram O."/>
            <person name="Benocci T."/>
            <person name="Braus-Stromeyer S.A."/>
            <person name="Caldana C."/>
            <person name="Canovas D."/>
            <person name="Cerqueira G.C."/>
            <person name="Chen F."/>
            <person name="Chen W."/>
            <person name="Choi C."/>
            <person name="Clum A."/>
            <person name="Dos Santos R.A."/>
            <person name="Damasio A.R."/>
            <person name="Diallinas G."/>
            <person name="Emri T."/>
            <person name="Fekete E."/>
            <person name="Flipphi M."/>
            <person name="Freyberg S."/>
            <person name="Gallo A."/>
            <person name="Gournas C."/>
            <person name="Habgood R."/>
            <person name="Hainaut M."/>
            <person name="Harispe M.L."/>
            <person name="Henrissat B."/>
            <person name="Hilden K.S."/>
            <person name="Hope R."/>
            <person name="Hossain A."/>
            <person name="Karabika E."/>
            <person name="Karaffa L."/>
            <person name="Karanyi Z."/>
            <person name="Krasevec N."/>
            <person name="Kuo A."/>
            <person name="Kusch H."/>
            <person name="LaButti K."/>
            <person name="Lagendijk E.L."/>
            <person name="Lapidus A."/>
            <person name="Levasseur A."/>
            <person name="Lindquist E."/>
            <person name="Lipzen A."/>
            <person name="Logrieco A.F."/>
            <person name="MacCabe A."/>
            <person name="Maekelae M.R."/>
            <person name="Malavazi I."/>
            <person name="Melin P."/>
            <person name="Meyer V."/>
            <person name="Mielnichuk N."/>
            <person name="Miskei M."/>
            <person name="Molnar A.P."/>
            <person name="Mule G."/>
            <person name="Ngan C.Y."/>
            <person name="Orejas M."/>
            <person name="Orosz E."/>
            <person name="Ouedraogo J.P."/>
            <person name="Overkamp K.M."/>
            <person name="Park H.-S."/>
            <person name="Perrone G."/>
            <person name="Piumi F."/>
            <person name="Punt P.J."/>
            <person name="Ram A.F."/>
            <person name="Ramon A."/>
            <person name="Rauscher S."/>
            <person name="Record E."/>
            <person name="Riano-Pachon D.M."/>
            <person name="Robert V."/>
            <person name="Roehrig J."/>
            <person name="Ruller R."/>
            <person name="Salamov A."/>
            <person name="Salih N.S."/>
            <person name="Samson R.A."/>
            <person name="Sandor E."/>
            <person name="Sanguinetti M."/>
            <person name="Schuetze T."/>
            <person name="Sepcic K."/>
            <person name="Shelest E."/>
            <person name="Sherlock G."/>
            <person name="Sophianopoulou V."/>
            <person name="Squina F.M."/>
            <person name="Sun H."/>
            <person name="Susca A."/>
            <person name="Todd R.B."/>
            <person name="Tsang A."/>
            <person name="Unkles S.E."/>
            <person name="van de Wiele N."/>
            <person name="van Rossen-Uffink D."/>
            <person name="Oliveira J.V."/>
            <person name="Vesth T.C."/>
            <person name="Visser J."/>
            <person name="Yu J.-H."/>
            <person name="Zhou M."/>
            <person name="Andersen M.R."/>
            <person name="Archer D.B."/>
            <person name="Baker S.E."/>
            <person name="Benoit I."/>
            <person name="Brakhage A.A."/>
            <person name="Braus G.H."/>
            <person name="Fischer R."/>
            <person name="Frisvad J.C."/>
            <person name="Goldman G.H."/>
            <person name="Houbraken J."/>
            <person name="Oakley B."/>
            <person name="Pocsi I."/>
            <person name="Scazzocchio C."/>
            <person name="Seiboth B."/>
            <person name="vanKuyk P.A."/>
            <person name="Wortman J."/>
            <person name="Dyer P.S."/>
            <person name="Grigoriev I.V."/>
        </authorList>
    </citation>
    <scope>NUCLEOTIDE SEQUENCE [LARGE SCALE GENOMIC DNA]</scope>
    <source>
        <strain evidence="3">CBS 593.65</strain>
    </source>
</reference>
<dbReference type="EMBL" id="KV878601">
    <property type="protein sequence ID" value="OJJ52508.1"/>
    <property type="molecule type" value="Genomic_DNA"/>
</dbReference>
<name>A0A1L9SZA6_9EURO</name>
<evidence type="ECO:0000313" key="2">
    <source>
        <dbReference type="EMBL" id="OJJ52508.1"/>
    </source>
</evidence>
<keyword evidence="3" id="KW-1185">Reference proteome</keyword>
<evidence type="ECO:0000256" key="1">
    <source>
        <dbReference type="SAM" id="MobiDB-lite"/>
    </source>
</evidence>
<dbReference type="Proteomes" id="UP000184356">
    <property type="component" value="Unassembled WGS sequence"/>
</dbReference>